<comment type="catalytic activity">
    <reaction evidence="4 7">
        <text>L-methionyl-[protein] + [thioredoxin]-disulfide + H2O = L-methionyl-(S)-S-oxide-[protein] + [thioredoxin]-dithiol</text>
        <dbReference type="Rhea" id="RHEA:14217"/>
        <dbReference type="Rhea" id="RHEA-COMP:10698"/>
        <dbReference type="Rhea" id="RHEA-COMP:10700"/>
        <dbReference type="Rhea" id="RHEA-COMP:12313"/>
        <dbReference type="Rhea" id="RHEA-COMP:12315"/>
        <dbReference type="ChEBI" id="CHEBI:15377"/>
        <dbReference type="ChEBI" id="CHEBI:16044"/>
        <dbReference type="ChEBI" id="CHEBI:29950"/>
        <dbReference type="ChEBI" id="CHEBI:44120"/>
        <dbReference type="ChEBI" id="CHEBI:50058"/>
        <dbReference type="EC" id="1.8.4.11"/>
    </reaction>
</comment>
<feature type="domain" description="MsrB" evidence="8">
    <location>
        <begin position="1"/>
        <end position="120"/>
    </location>
</feature>
<dbReference type="GO" id="GO:0033744">
    <property type="term" value="F:L-methionine:thioredoxin-disulfide S-oxidoreductase activity"/>
    <property type="evidence" value="ECO:0007669"/>
    <property type="project" value="RHEA"/>
</dbReference>
<dbReference type="PANTHER" id="PTHR43774">
    <property type="entry name" value="PEPTIDE METHIONINE SULFOXIDE REDUCTASE"/>
    <property type="match status" value="1"/>
</dbReference>
<evidence type="ECO:0000313" key="9">
    <source>
        <dbReference type="EMBL" id="CDR33253.1"/>
    </source>
</evidence>
<evidence type="ECO:0000256" key="3">
    <source>
        <dbReference type="ARBA" id="ARBA00024679"/>
    </source>
</evidence>
<dbReference type="EMBL" id="CCEJ010000003">
    <property type="protein sequence ID" value="CDR33253.1"/>
    <property type="molecule type" value="Genomic_DNA"/>
</dbReference>
<gene>
    <name evidence="7 9" type="primary">msrA</name>
    <name evidence="9" type="ORF">CSEC_0416</name>
</gene>
<evidence type="ECO:0000256" key="5">
    <source>
        <dbReference type="ARBA" id="ARBA00048488"/>
    </source>
</evidence>
<evidence type="ECO:0000256" key="6">
    <source>
        <dbReference type="ARBA" id="ARBA00048782"/>
    </source>
</evidence>
<comment type="caution">
    <text evidence="9">The sequence shown here is derived from an EMBL/GenBank/DDBJ whole genome shotgun (WGS) entry which is preliminary data.</text>
</comment>
<evidence type="ECO:0000256" key="2">
    <source>
        <dbReference type="ARBA" id="ARBA00023268"/>
    </source>
</evidence>
<dbReference type="InterPro" id="IPR002579">
    <property type="entry name" value="Met_Sox_Rdtase_MsrB_dom"/>
</dbReference>
<dbReference type="eggNOG" id="COG0225">
    <property type="taxonomic scope" value="Bacteria"/>
</dbReference>
<dbReference type="PROSITE" id="PS51790">
    <property type="entry name" value="MSRB"/>
    <property type="match status" value="1"/>
</dbReference>
<evidence type="ECO:0000256" key="7">
    <source>
        <dbReference type="HAMAP-Rule" id="MF_01401"/>
    </source>
</evidence>
<evidence type="ECO:0000313" key="10">
    <source>
        <dbReference type="Proteomes" id="UP000031552"/>
    </source>
</evidence>
<evidence type="ECO:0000256" key="4">
    <source>
        <dbReference type="ARBA" id="ARBA00047806"/>
    </source>
</evidence>
<dbReference type="Pfam" id="PF01641">
    <property type="entry name" value="SelR"/>
    <property type="match status" value="1"/>
</dbReference>
<keyword evidence="10" id="KW-1185">Reference proteome</keyword>
<dbReference type="InterPro" id="IPR002569">
    <property type="entry name" value="Met_Sox_Rdtase_MsrA_dom"/>
</dbReference>
<dbReference type="Pfam" id="PF01625">
    <property type="entry name" value="PMSR"/>
    <property type="match status" value="1"/>
</dbReference>
<dbReference type="eggNOG" id="COG0229">
    <property type="taxonomic scope" value="Bacteria"/>
</dbReference>
<dbReference type="Proteomes" id="UP000031552">
    <property type="component" value="Unassembled WGS sequence"/>
</dbReference>
<feature type="active site" evidence="7">
    <location>
        <position position="135"/>
    </location>
</feature>
<dbReference type="Gene3D" id="3.30.1060.10">
    <property type="entry name" value="Peptide methionine sulphoxide reductase MsrA"/>
    <property type="match status" value="1"/>
</dbReference>
<dbReference type="NCBIfam" id="NF004042">
    <property type="entry name" value="PRK05550.1"/>
    <property type="match status" value="1"/>
</dbReference>
<dbReference type="InterPro" id="IPR011057">
    <property type="entry name" value="Mss4-like_sf"/>
</dbReference>
<keyword evidence="2" id="KW-0511">Multifunctional enzyme</keyword>
<dbReference type="NCBIfam" id="NF004036">
    <property type="entry name" value="PRK05508.1"/>
    <property type="match status" value="1"/>
</dbReference>
<dbReference type="AlphaFoldDB" id="A0A090D104"/>
<protein>
    <recommendedName>
        <fullName evidence="7">Peptide methionine sulfoxide reductase MsrA</fullName>
        <shortName evidence="7">Protein-methionine-S-oxide reductase</shortName>
        <ecNumber evidence="7">1.8.4.11</ecNumber>
    </recommendedName>
    <alternativeName>
        <fullName evidence="7">Peptide-methionine (S)-S-oxide reductase</fullName>
        <shortName evidence="7">Peptide Met(O) reductase</shortName>
    </alternativeName>
</protein>
<dbReference type="SUPFAM" id="SSF51316">
    <property type="entry name" value="Mss4-like"/>
    <property type="match status" value="1"/>
</dbReference>
<dbReference type="Gene3D" id="2.170.150.20">
    <property type="entry name" value="Peptide methionine sulfoxide reductase"/>
    <property type="match status" value="1"/>
</dbReference>
<comment type="similarity">
    <text evidence="7">Belongs to the MsrA Met sulfoxide reductase family.</text>
</comment>
<dbReference type="OrthoDB" id="4174719at2"/>
<reference evidence="9" key="2">
    <citation type="submission" date="2014-09" db="EMBL/GenBank/DDBJ databases">
        <title>Criblamydia sequanensis harbors a mega-plasmid encoding arsenite resistance.</title>
        <authorList>
            <person name="Bertelli C."/>
            <person name="Goesmann A."/>
            <person name="Greub G."/>
        </authorList>
    </citation>
    <scope>NUCLEOTIDE SEQUENCE [LARGE SCALE GENOMIC DNA]</scope>
    <source>
        <strain evidence="9">CRIB-18</strain>
    </source>
</reference>
<keyword evidence="1 7" id="KW-0560">Oxidoreductase</keyword>
<comment type="function">
    <text evidence="3 7">Has an important function as a repair enzyme for proteins that have been inactivated by oxidation. Catalyzes the reversible oxidation-reduction of methionine sulfoxide in proteins to methionine.</text>
</comment>
<dbReference type="SUPFAM" id="SSF55068">
    <property type="entry name" value="Peptide methionine sulfoxide reductase"/>
    <property type="match status" value="1"/>
</dbReference>
<sequence>MKTAHDLSNEEERVIKFKGTERPGTGKFDKHDEPGVFVCRRCDYPLYLSSRKFDSGCGWPSFDEEINDHVERKPDSDGERTEILCNRCKAHLGHVFEGEYFTEKNTRHCVNSISMSFIPAFTKEGYERAFFAAGCFWGVEHLFKKLKGVISVESGYMGGQVVNPTYEEVCTGKTGHAEAVLVVFDPEVISYEKVASYFFEIHNPEERQRQGPDIGPQYRSAVFYLTEAQKKVAERLIEKLNDKGYKVATELVPASPFYPAEAYHQNYYEKTGKEPYCHFYTKRF</sequence>
<dbReference type="GO" id="GO:0008113">
    <property type="term" value="F:peptide-methionine (S)-S-oxide reductase activity"/>
    <property type="evidence" value="ECO:0007669"/>
    <property type="project" value="UniProtKB-UniRule"/>
</dbReference>
<dbReference type="STRING" id="1437425.CSEC_0416"/>
<dbReference type="GO" id="GO:0033743">
    <property type="term" value="F:peptide-methionine (R)-S-oxide reductase activity"/>
    <property type="evidence" value="ECO:0007669"/>
    <property type="project" value="UniProtKB-EC"/>
</dbReference>
<comment type="catalytic activity">
    <reaction evidence="6 7">
        <text>[thioredoxin]-disulfide + L-methionine + H2O = L-methionine (S)-S-oxide + [thioredoxin]-dithiol</text>
        <dbReference type="Rhea" id="RHEA:19993"/>
        <dbReference type="Rhea" id="RHEA-COMP:10698"/>
        <dbReference type="Rhea" id="RHEA-COMP:10700"/>
        <dbReference type="ChEBI" id="CHEBI:15377"/>
        <dbReference type="ChEBI" id="CHEBI:29950"/>
        <dbReference type="ChEBI" id="CHEBI:50058"/>
        <dbReference type="ChEBI" id="CHEBI:57844"/>
        <dbReference type="ChEBI" id="CHEBI:58772"/>
        <dbReference type="EC" id="1.8.4.11"/>
    </reaction>
</comment>
<accession>A0A090D104</accession>
<dbReference type="HAMAP" id="MF_01401">
    <property type="entry name" value="MsrA"/>
    <property type="match status" value="1"/>
</dbReference>
<reference evidence="9" key="1">
    <citation type="submission" date="2013-12" db="EMBL/GenBank/DDBJ databases">
        <authorList>
            <person name="Linke B."/>
        </authorList>
    </citation>
    <scope>NUCLEOTIDE SEQUENCE [LARGE SCALE GENOMIC DNA]</scope>
    <source>
        <strain evidence="9">CRIB-18</strain>
    </source>
</reference>
<proteinExistence type="inferred from homology"/>
<dbReference type="NCBIfam" id="TIGR00357">
    <property type="entry name" value="peptide-methionine (R)-S-oxide reductase MsrB"/>
    <property type="match status" value="1"/>
</dbReference>
<dbReference type="EC" id="1.8.4.11" evidence="7"/>
<evidence type="ECO:0000259" key="8">
    <source>
        <dbReference type="PROSITE" id="PS51790"/>
    </source>
</evidence>
<evidence type="ECO:0000256" key="1">
    <source>
        <dbReference type="ARBA" id="ARBA00023002"/>
    </source>
</evidence>
<dbReference type="NCBIfam" id="TIGR00401">
    <property type="entry name" value="msrA"/>
    <property type="match status" value="1"/>
</dbReference>
<dbReference type="PANTHER" id="PTHR43774:SF1">
    <property type="entry name" value="PEPTIDE METHIONINE SULFOXIDE REDUCTASE MSRA 2"/>
    <property type="match status" value="1"/>
</dbReference>
<organism evidence="9 10">
    <name type="scientific">Candidatus Criblamydia sequanensis CRIB-18</name>
    <dbReference type="NCBI Taxonomy" id="1437425"/>
    <lineage>
        <taxon>Bacteria</taxon>
        <taxon>Pseudomonadati</taxon>
        <taxon>Chlamydiota</taxon>
        <taxon>Chlamydiia</taxon>
        <taxon>Parachlamydiales</taxon>
        <taxon>Candidatus Criblamydiaceae</taxon>
        <taxon>Candidatus Criblamydia</taxon>
    </lineage>
</organism>
<comment type="catalytic activity">
    <reaction evidence="5">
        <text>L-methionyl-[protein] + [thioredoxin]-disulfide + H2O = L-methionyl-(R)-S-oxide-[protein] + [thioredoxin]-dithiol</text>
        <dbReference type="Rhea" id="RHEA:24164"/>
        <dbReference type="Rhea" id="RHEA-COMP:10698"/>
        <dbReference type="Rhea" id="RHEA-COMP:10700"/>
        <dbReference type="Rhea" id="RHEA-COMP:12313"/>
        <dbReference type="Rhea" id="RHEA-COMP:12314"/>
        <dbReference type="ChEBI" id="CHEBI:15377"/>
        <dbReference type="ChEBI" id="CHEBI:16044"/>
        <dbReference type="ChEBI" id="CHEBI:29950"/>
        <dbReference type="ChEBI" id="CHEBI:45764"/>
        <dbReference type="ChEBI" id="CHEBI:50058"/>
        <dbReference type="EC" id="1.8.4.12"/>
    </reaction>
</comment>
<name>A0A090D104_9BACT</name>
<dbReference type="RefSeq" id="WP_041016776.1">
    <property type="nucleotide sequence ID" value="NZ_CCEJ010000003.1"/>
</dbReference>
<dbReference type="InterPro" id="IPR036509">
    <property type="entry name" value="Met_Sox_Rdtase_MsrA_sf"/>
</dbReference>